<dbReference type="Proteomes" id="UP000032534">
    <property type="component" value="Unassembled WGS sequence"/>
</dbReference>
<dbReference type="EMBL" id="JTHP01000001">
    <property type="protein sequence ID" value="KJD47604.1"/>
    <property type="molecule type" value="Genomic_DNA"/>
</dbReference>
<comment type="caution">
    <text evidence="3">The sequence shown here is derived from an EMBL/GenBank/DDBJ whole genome shotgun (WGS) entry which is preliminary data.</text>
</comment>
<dbReference type="PANTHER" id="PTHR31223:SF70">
    <property type="entry name" value="LOG FAMILY PROTEIN YJL055W"/>
    <property type="match status" value="1"/>
</dbReference>
<dbReference type="InterPro" id="IPR031100">
    <property type="entry name" value="LOG_fam"/>
</dbReference>
<dbReference type="OrthoDB" id="9801098at2"/>
<comment type="similarity">
    <text evidence="1 2">Belongs to the LOG family.</text>
</comment>
<evidence type="ECO:0000313" key="4">
    <source>
        <dbReference type="Proteomes" id="UP000032534"/>
    </source>
</evidence>
<dbReference type="InterPro" id="IPR005269">
    <property type="entry name" value="LOG"/>
</dbReference>
<keyword evidence="2" id="KW-0203">Cytokinin biosynthesis</keyword>
<proteinExistence type="inferred from homology"/>
<dbReference type="Pfam" id="PF03641">
    <property type="entry name" value="Lysine_decarbox"/>
    <property type="match status" value="1"/>
</dbReference>
<evidence type="ECO:0000313" key="3">
    <source>
        <dbReference type="EMBL" id="KJD47604.1"/>
    </source>
</evidence>
<dbReference type="Gene3D" id="3.40.50.450">
    <property type="match status" value="1"/>
</dbReference>
<dbReference type="NCBIfam" id="TIGR00730">
    <property type="entry name" value="Rossman fold protein, TIGR00730 family"/>
    <property type="match status" value="1"/>
</dbReference>
<dbReference type="SUPFAM" id="SSF102405">
    <property type="entry name" value="MCP/YpsA-like"/>
    <property type="match status" value="1"/>
</dbReference>
<evidence type="ECO:0000256" key="1">
    <source>
        <dbReference type="ARBA" id="ARBA00006763"/>
    </source>
</evidence>
<dbReference type="PATRIC" id="fig|159743.3.peg.279"/>
<organism evidence="3 4">
    <name type="scientific">Paenibacillus terrae</name>
    <dbReference type="NCBI Taxonomy" id="159743"/>
    <lineage>
        <taxon>Bacteria</taxon>
        <taxon>Bacillati</taxon>
        <taxon>Bacillota</taxon>
        <taxon>Bacilli</taxon>
        <taxon>Bacillales</taxon>
        <taxon>Paenibacillaceae</taxon>
        <taxon>Paenibacillus</taxon>
    </lineage>
</organism>
<keyword evidence="4" id="KW-1185">Reference proteome</keyword>
<protein>
    <recommendedName>
        <fullName evidence="2">Cytokinin riboside 5'-monophosphate phosphoribohydrolase</fullName>
        <ecNumber evidence="2">3.2.2.n1</ecNumber>
    </recommendedName>
</protein>
<gene>
    <name evidence="3" type="ORF">QD47_01225</name>
</gene>
<sequence>MNSICVFAGSRPGHSSVYLQEAGKLGEAMARHHVRLIYGGSSKGLMGEVADAMLAGGGQVTGIMPTLLFDAEIIHRGVTEFIEVTSMHERKAVMSEKADAFIALPGGLGTFEELFEVLCWAQIGIHRKPIGLLNVNGYFDPLAEMVRHSVQEGFTGVDHPTLLSISADPDELLHMLKNKAENLK</sequence>
<keyword evidence="2" id="KW-0378">Hydrolase</keyword>
<dbReference type="EC" id="3.2.2.n1" evidence="2"/>
<dbReference type="GO" id="GO:0016799">
    <property type="term" value="F:hydrolase activity, hydrolyzing N-glycosyl compounds"/>
    <property type="evidence" value="ECO:0007669"/>
    <property type="project" value="TreeGrafter"/>
</dbReference>
<dbReference type="AlphaFoldDB" id="A0A0D7X8X7"/>
<dbReference type="RefSeq" id="WP_044644388.1">
    <property type="nucleotide sequence ID" value="NZ_JTHP01000001.1"/>
</dbReference>
<dbReference type="PANTHER" id="PTHR31223">
    <property type="entry name" value="LOG FAMILY PROTEIN YJL055W"/>
    <property type="match status" value="1"/>
</dbReference>
<accession>A0A0D7X8X7</accession>
<name>A0A0D7X8X7_9BACL</name>
<evidence type="ECO:0000256" key="2">
    <source>
        <dbReference type="RuleBase" id="RU363015"/>
    </source>
</evidence>
<reference evidence="3 4" key="1">
    <citation type="submission" date="2014-11" db="EMBL/GenBank/DDBJ databases">
        <title>Draft Genome Sequences of Paenibacillus polymyxa NRRL B-30509 and Paenibacillus terrae NRRL B-30644, Strains from a Poultry Environment that Produce Tridecaptin A and Paenicidins.</title>
        <authorList>
            <person name="van Belkum M.J."/>
            <person name="Lohans C.T."/>
            <person name="Vederas J.C."/>
        </authorList>
    </citation>
    <scope>NUCLEOTIDE SEQUENCE [LARGE SCALE GENOMIC DNA]</scope>
    <source>
        <strain evidence="3 4">NRRL B-30644</strain>
    </source>
</reference>
<dbReference type="GO" id="GO:0009691">
    <property type="term" value="P:cytokinin biosynthetic process"/>
    <property type="evidence" value="ECO:0007669"/>
    <property type="project" value="UniProtKB-UniRule"/>
</dbReference>
<dbReference type="GO" id="GO:0005829">
    <property type="term" value="C:cytosol"/>
    <property type="evidence" value="ECO:0007669"/>
    <property type="project" value="TreeGrafter"/>
</dbReference>